<evidence type="ECO:0000313" key="2">
    <source>
        <dbReference type="Proteomes" id="UP000785679"/>
    </source>
</evidence>
<dbReference type="AlphaFoldDB" id="A0A8J8NWI0"/>
<dbReference type="OrthoDB" id="287882at2759"/>
<proteinExistence type="predicted"/>
<dbReference type="Proteomes" id="UP000785679">
    <property type="component" value="Unassembled WGS sequence"/>
</dbReference>
<sequence>MAKEEFDAWNGYMEVRRAVLPKPDFAIDEKELSLLKENFDRYKDRKTHAIKAQDLIDFHHDYSSKFKFKVPLHPKNLQQMIHPHHGYLANFPARLFSYTDLLSVYDNQLVSSFERSLGQDILADELACLGYWLVEDAEKKGYFTFKEVIPLLHAFRFDTAPEGKPLTLAAFKKEFKFLLLQNTGEIKMDTPEEDVVIRFDLVRQIFLERGL</sequence>
<reference evidence="1" key="1">
    <citation type="submission" date="2019-06" db="EMBL/GenBank/DDBJ databases">
        <authorList>
            <person name="Zheng W."/>
        </authorList>
    </citation>
    <scope>NUCLEOTIDE SEQUENCE</scope>
    <source>
        <strain evidence="1">QDHG01</strain>
    </source>
</reference>
<organism evidence="1 2">
    <name type="scientific">Halteria grandinella</name>
    <dbReference type="NCBI Taxonomy" id="5974"/>
    <lineage>
        <taxon>Eukaryota</taxon>
        <taxon>Sar</taxon>
        <taxon>Alveolata</taxon>
        <taxon>Ciliophora</taxon>
        <taxon>Intramacronucleata</taxon>
        <taxon>Spirotrichea</taxon>
        <taxon>Stichotrichia</taxon>
        <taxon>Sporadotrichida</taxon>
        <taxon>Halteriidae</taxon>
        <taxon>Halteria</taxon>
    </lineage>
</organism>
<gene>
    <name evidence="1" type="ORF">FGO68_gene15808</name>
</gene>
<comment type="caution">
    <text evidence="1">The sequence shown here is derived from an EMBL/GenBank/DDBJ whole genome shotgun (WGS) entry which is preliminary data.</text>
</comment>
<keyword evidence="2" id="KW-1185">Reference proteome</keyword>
<dbReference type="EMBL" id="RRYP01006124">
    <property type="protein sequence ID" value="TNV81459.1"/>
    <property type="molecule type" value="Genomic_DNA"/>
</dbReference>
<protein>
    <submittedName>
        <fullName evidence="1">Uncharacterized protein</fullName>
    </submittedName>
</protein>
<accession>A0A8J8NWI0</accession>
<name>A0A8J8NWI0_HALGN</name>
<evidence type="ECO:0000313" key="1">
    <source>
        <dbReference type="EMBL" id="TNV81459.1"/>
    </source>
</evidence>